<evidence type="ECO:0000313" key="3">
    <source>
        <dbReference type="EMBL" id="MSA91036.1"/>
    </source>
</evidence>
<evidence type="ECO:0000313" key="4">
    <source>
        <dbReference type="EMBL" id="MSC34807.1"/>
    </source>
</evidence>
<dbReference type="CDD" id="cd00093">
    <property type="entry name" value="HTH_XRE"/>
    <property type="match status" value="1"/>
</dbReference>
<dbReference type="PROSITE" id="PS50943">
    <property type="entry name" value="HTH_CROC1"/>
    <property type="match status" value="1"/>
</dbReference>
<gene>
    <name evidence="4" type="ORF">GKD88_16905</name>
    <name evidence="3" type="ORF">GKE08_17025</name>
</gene>
<dbReference type="RefSeq" id="WP_154240414.1">
    <property type="nucleotide sequence ID" value="NZ_WKPI01000045.1"/>
</dbReference>
<dbReference type="InterPro" id="IPR010982">
    <property type="entry name" value="Lambda_DNA-bd_dom_sf"/>
</dbReference>
<organism evidence="3 5">
    <name type="scientific">Holdemania massiliensis</name>
    <dbReference type="NCBI Taxonomy" id="1468449"/>
    <lineage>
        <taxon>Bacteria</taxon>
        <taxon>Bacillati</taxon>
        <taxon>Bacillota</taxon>
        <taxon>Erysipelotrichia</taxon>
        <taxon>Erysipelotrichales</taxon>
        <taxon>Erysipelotrichaceae</taxon>
        <taxon>Holdemania</taxon>
    </lineage>
</organism>
<dbReference type="Proteomes" id="UP000480929">
    <property type="component" value="Unassembled WGS sequence"/>
</dbReference>
<dbReference type="InterPro" id="IPR001387">
    <property type="entry name" value="Cro/C1-type_HTH"/>
</dbReference>
<feature type="domain" description="HTH cro/C1-type" evidence="2">
    <location>
        <begin position="8"/>
        <end position="62"/>
    </location>
</feature>
<dbReference type="Gene3D" id="1.10.260.40">
    <property type="entry name" value="lambda repressor-like DNA-binding domains"/>
    <property type="match status" value="1"/>
</dbReference>
<protein>
    <submittedName>
        <fullName evidence="3">Helix-turn-helix domain-containing protein</fullName>
    </submittedName>
</protein>
<keyword evidence="1" id="KW-0238">DNA-binding</keyword>
<dbReference type="Proteomes" id="UP000433575">
    <property type="component" value="Unassembled WGS sequence"/>
</dbReference>
<keyword evidence="6" id="KW-1185">Reference proteome</keyword>
<dbReference type="GO" id="GO:0003677">
    <property type="term" value="F:DNA binding"/>
    <property type="evidence" value="ECO:0007669"/>
    <property type="project" value="UniProtKB-KW"/>
</dbReference>
<evidence type="ECO:0000313" key="6">
    <source>
        <dbReference type="Proteomes" id="UP000480929"/>
    </source>
</evidence>
<dbReference type="EMBL" id="WKPJ01000042">
    <property type="protein sequence ID" value="MSA91036.1"/>
    <property type="molecule type" value="Genomic_DNA"/>
</dbReference>
<proteinExistence type="predicted"/>
<accession>A0A6N7SCJ8</accession>
<dbReference type="Pfam" id="PF01381">
    <property type="entry name" value="HTH_3"/>
    <property type="match status" value="1"/>
</dbReference>
<dbReference type="PANTHER" id="PTHR46558:SF11">
    <property type="entry name" value="HTH-TYPE TRANSCRIPTIONAL REGULATOR XRE"/>
    <property type="match status" value="1"/>
</dbReference>
<comment type="caution">
    <text evidence="3">The sequence shown here is derived from an EMBL/GenBank/DDBJ whole genome shotgun (WGS) entry which is preliminary data.</text>
</comment>
<evidence type="ECO:0000259" key="2">
    <source>
        <dbReference type="PROSITE" id="PS50943"/>
    </source>
</evidence>
<dbReference type="PANTHER" id="PTHR46558">
    <property type="entry name" value="TRACRIPTIONAL REGULATORY PROTEIN-RELATED-RELATED"/>
    <property type="match status" value="1"/>
</dbReference>
<evidence type="ECO:0000256" key="1">
    <source>
        <dbReference type="ARBA" id="ARBA00023125"/>
    </source>
</evidence>
<reference evidence="5 6" key="1">
    <citation type="journal article" date="2019" name="Nat. Med.">
        <title>A library of human gut bacterial isolates paired with longitudinal multiomics data enables mechanistic microbiome research.</title>
        <authorList>
            <person name="Poyet M."/>
            <person name="Groussin M."/>
            <person name="Gibbons S.M."/>
            <person name="Avila-Pacheco J."/>
            <person name="Jiang X."/>
            <person name="Kearney S.M."/>
            <person name="Perrotta A.R."/>
            <person name="Berdy B."/>
            <person name="Zhao S."/>
            <person name="Lieberman T.D."/>
            <person name="Swanson P.K."/>
            <person name="Smith M."/>
            <person name="Roesemann S."/>
            <person name="Alexander J.E."/>
            <person name="Rich S.A."/>
            <person name="Livny J."/>
            <person name="Vlamakis H."/>
            <person name="Clish C."/>
            <person name="Bullock K."/>
            <person name="Deik A."/>
            <person name="Scott J."/>
            <person name="Pierce K.A."/>
            <person name="Xavier R.J."/>
            <person name="Alm E.J."/>
        </authorList>
    </citation>
    <scope>NUCLEOTIDE SEQUENCE [LARGE SCALE GENOMIC DNA]</scope>
    <source>
        <strain evidence="3 5">BIOML-A4</strain>
        <strain evidence="4 6">BIOML-A5</strain>
    </source>
</reference>
<name>A0A6N7SCJ8_9FIRM</name>
<dbReference type="AlphaFoldDB" id="A0A6N7SCJ8"/>
<dbReference type="EMBL" id="WKPI01000045">
    <property type="protein sequence ID" value="MSC34807.1"/>
    <property type="molecule type" value="Genomic_DNA"/>
</dbReference>
<sequence>MKEVAINLSRRRCAAGLSQRKLGELAGLSQQAIASYETGRITPTIEVAKKISKALNCEVWDLYGIDHPNKEQKELRDKIDPSLFAIKRDEEGNLHYILDGKYEIVGLYNEFAFILDTKRVTVKIEELDSQVKK</sequence>
<dbReference type="SUPFAM" id="SSF47413">
    <property type="entry name" value="lambda repressor-like DNA-binding domains"/>
    <property type="match status" value="1"/>
</dbReference>
<dbReference type="OrthoDB" id="2087471at2"/>
<evidence type="ECO:0000313" key="5">
    <source>
        <dbReference type="Proteomes" id="UP000433575"/>
    </source>
</evidence>
<dbReference type="SMART" id="SM00530">
    <property type="entry name" value="HTH_XRE"/>
    <property type="match status" value="1"/>
</dbReference>